<keyword evidence="3" id="KW-0611">Plant defense</keyword>
<evidence type="ECO:0000259" key="4">
    <source>
        <dbReference type="Pfam" id="PF00931"/>
    </source>
</evidence>
<dbReference type="InterPro" id="IPR058922">
    <property type="entry name" value="WHD_DRP"/>
</dbReference>
<dbReference type="InterPro" id="IPR038005">
    <property type="entry name" value="RX-like_CC"/>
</dbReference>
<comment type="caution">
    <text evidence="7">The sequence shown here is derived from an EMBL/GenBank/DDBJ whole genome shotgun (WGS) entry which is preliminary data.</text>
</comment>
<evidence type="ECO:0000313" key="8">
    <source>
        <dbReference type="Proteomes" id="UP001341840"/>
    </source>
</evidence>
<dbReference type="Gene3D" id="1.20.5.4130">
    <property type="match status" value="1"/>
</dbReference>
<evidence type="ECO:0000256" key="3">
    <source>
        <dbReference type="ARBA" id="ARBA00022821"/>
    </source>
</evidence>
<dbReference type="PRINTS" id="PR00364">
    <property type="entry name" value="DISEASERSIST"/>
</dbReference>
<dbReference type="Pfam" id="PF18052">
    <property type="entry name" value="Rx_N"/>
    <property type="match status" value="1"/>
</dbReference>
<protein>
    <submittedName>
        <fullName evidence="7">Uncharacterized protein</fullName>
    </submittedName>
</protein>
<keyword evidence="8" id="KW-1185">Reference proteome</keyword>
<evidence type="ECO:0000259" key="5">
    <source>
        <dbReference type="Pfam" id="PF18052"/>
    </source>
</evidence>
<dbReference type="Proteomes" id="UP001341840">
    <property type="component" value="Unassembled WGS sequence"/>
</dbReference>
<keyword evidence="1" id="KW-0677">Repeat</keyword>
<gene>
    <name evidence="7" type="ORF">PIB30_081199</name>
</gene>
<dbReference type="PANTHER" id="PTHR23155:SF1193">
    <property type="entry name" value="DISEASE RESISTANCE PROTEIN RPP13-RELATED"/>
    <property type="match status" value="1"/>
</dbReference>
<dbReference type="CDD" id="cd14798">
    <property type="entry name" value="RX-CC_like"/>
    <property type="match status" value="1"/>
</dbReference>
<accession>A0ABU6XQ04</accession>
<evidence type="ECO:0000256" key="2">
    <source>
        <dbReference type="ARBA" id="ARBA00022741"/>
    </source>
</evidence>
<dbReference type="InterPro" id="IPR036388">
    <property type="entry name" value="WH-like_DNA-bd_sf"/>
</dbReference>
<proteinExistence type="predicted"/>
<organism evidence="7 8">
    <name type="scientific">Stylosanthes scabra</name>
    <dbReference type="NCBI Taxonomy" id="79078"/>
    <lineage>
        <taxon>Eukaryota</taxon>
        <taxon>Viridiplantae</taxon>
        <taxon>Streptophyta</taxon>
        <taxon>Embryophyta</taxon>
        <taxon>Tracheophyta</taxon>
        <taxon>Spermatophyta</taxon>
        <taxon>Magnoliopsida</taxon>
        <taxon>eudicotyledons</taxon>
        <taxon>Gunneridae</taxon>
        <taxon>Pentapetalae</taxon>
        <taxon>rosids</taxon>
        <taxon>fabids</taxon>
        <taxon>Fabales</taxon>
        <taxon>Fabaceae</taxon>
        <taxon>Papilionoideae</taxon>
        <taxon>50 kb inversion clade</taxon>
        <taxon>dalbergioids sensu lato</taxon>
        <taxon>Dalbergieae</taxon>
        <taxon>Pterocarpus clade</taxon>
        <taxon>Stylosanthes</taxon>
    </lineage>
</organism>
<evidence type="ECO:0000259" key="6">
    <source>
        <dbReference type="Pfam" id="PF23559"/>
    </source>
</evidence>
<name>A0ABU6XQ04_9FABA</name>
<dbReference type="Gene3D" id="1.10.10.10">
    <property type="entry name" value="Winged helix-like DNA-binding domain superfamily/Winged helix DNA-binding domain"/>
    <property type="match status" value="1"/>
</dbReference>
<feature type="domain" description="Disease resistance N-terminal" evidence="5">
    <location>
        <begin position="5"/>
        <end position="88"/>
    </location>
</feature>
<dbReference type="Gene3D" id="1.10.8.430">
    <property type="entry name" value="Helical domain of apoptotic protease-activating factors"/>
    <property type="match status" value="1"/>
</dbReference>
<dbReference type="InterPro" id="IPR044974">
    <property type="entry name" value="Disease_R_plants"/>
</dbReference>
<dbReference type="EMBL" id="JASCZI010212655">
    <property type="protein sequence ID" value="MED6200011.1"/>
    <property type="molecule type" value="Genomic_DNA"/>
</dbReference>
<sequence>MADNAISFVLNNLSQLLVRQASLLFEVDDKVRSLQSELSMINVLLKTSQGKTKKEIDKEVVRQIRDVAYEAEDIIDTFIVNVAMHKRRTMLERMLHYFEYAKLRHNVAEKIESIKATVNEIRDNKLKFADIFQQEAESSSSTIKEEERVQLMHKKRRNVEEHNVVGFVSESKAVIQLLKEKSTQSNVASIIGMGGLGKTTLARKVYNCHEIKSYFGCRAWVYVSNDCRVKELLIGLIKCLMPNLQYEHGMAVDELKLMVREFLTTRRYLVVLDDLWKTQDWDEVQDAFPNNNNGSKILITSRLKEVASHTSPYPPYYLQLLSEDESWELFSKKVFRGEECPSDIEHLGKQMVKSCGGLPLSIVVLAGLLANKENSHREWSRVVGHVNCYDNLPARLKPCFLYFGMYPEDFEIPLRPLVQKWVAEGFIKQSGTRNAEDVGEDYLYEPIDRSLIQASRVNINGDVKACRIHDLLRDLCISEAKEYKLFEVCRDSNILEGSRPRRVSIQCGMDRYVSSSNNDHSCVRSLFCFDRRHSYNSGEWKCLFKCFKLVRTLDLEMDMCMKVPSNLSLFIHLSGIWNLKQLRHLHTNGSIIVLRGRHSSKASVEVMWNLQTIYFIKFNREIACMLEKGRFPKLRTLGLYISSVDKHNVQHELLSSIQRLTHLRKLQLSFQLKYKVQKPSNYNQMEWHVGCKPIELLHSMQQLSNLSTLFGLCNV</sequence>
<dbReference type="InterPro" id="IPR027417">
    <property type="entry name" value="P-loop_NTPase"/>
</dbReference>
<keyword evidence="2" id="KW-0547">Nucleotide-binding</keyword>
<evidence type="ECO:0000313" key="7">
    <source>
        <dbReference type="EMBL" id="MED6200011.1"/>
    </source>
</evidence>
<evidence type="ECO:0000256" key="1">
    <source>
        <dbReference type="ARBA" id="ARBA00022737"/>
    </source>
</evidence>
<dbReference type="Gene3D" id="3.40.50.300">
    <property type="entry name" value="P-loop containing nucleotide triphosphate hydrolases"/>
    <property type="match status" value="1"/>
</dbReference>
<dbReference type="SUPFAM" id="SSF52540">
    <property type="entry name" value="P-loop containing nucleoside triphosphate hydrolases"/>
    <property type="match status" value="1"/>
</dbReference>
<dbReference type="Pfam" id="PF00931">
    <property type="entry name" value="NB-ARC"/>
    <property type="match status" value="1"/>
</dbReference>
<dbReference type="InterPro" id="IPR042197">
    <property type="entry name" value="Apaf_helical"/>
</dbReference>
<dbReference type="Pfam" id="PF23559">
    <property type="entry name" value="WHD_DRP"/>
    <property type="match status" value="1"/>
</dbReference>
<feature type="domain" description="Disease resistance protein winged helix" evidence="6">
    <location>
        <begin position="405"/>
        <end position="476"/>
    </location>
</feature>
<dbReference type="InterPro" id="IPR041118">
    <property type="entry name" value="Rx_N"/>
</dbReference>
<reference evidence="7 8" key="1">
    <citation type="journal article" date="2023" name="Plants (Basel)">
        <title>Bridging the Gap: Combining Genomics and Transcriptomics Approaches to Understand Stylosanthes scabra, an Orphan Legume from the Brazilian Caatinga.</title>
        <authorList>
            <person name="Ferreira-Neto J.R.C."/>
            <person name="da Silva M.D."/>
            <person name="Binneck E."/>
            <person name="de Melo N.F."/>
            <person name="da Silva R.H."/>
            <person name="de Melo A.L.T.M."/>
            <person name="Pandolfi V."/>
            <person name="Bustamante F.O."/>
            <person name="Brasileiro-Vidal A.C."/>
            <person name="Benko-Iseppon A.M."/>
        </authorList>
    </citation>
    <scope>NUCLEOTIDE SEQUENCE [LARGE SCALE GENOMIC DNA]</scope>
    <source>
        <tissue evidence="7">Leaves</tissue>
    </source>
</reference>
<feature type="domain" description="NB-ARC" evidence="4">
    <location>
        <begin position="173"/>
        <end position="338"/>
    </location>
</feature>
<dbReference type="PANTHER" id="PTHR23155">
    <property type="entry name" value="DISEASE RESISTANCE PROTEIN RP"/>
    <property type="match status" value="1"/>
</dbReference>
<dbReference type="InterPro" id="IPR002182">
    <property type="entry name" value="NB-ARC"/>
</dbReference>